<organism evidence="2 3">
    <name type="scientific">Microbacterium gilvum</name>
    <dbReference type="NCBI Taxonomy" id="1336204"/>
    <lineage>
        <taxon>Bacteria</taxon>
        <taxon>Bacillati</taxon>
        <taxon>Actinomycetota</taxon>
        <taxon>Actinomycetes</taxon>
        <taxon>Micrococcales</taxon>
        <taxon>Microbacteriaceae</taxon>
        <taxon>Microbacterium</taxon>
    </lineage>
</organism>
<dbReference type="RefSeq" id="WP_345441983.1">
    <property type="nucleotide sequence ID" value="NZ_BAABKO010000007.1"/>
</dbReference>
<keyword evidence="3" id="KW-1185">Reference proteome</keyword>
<evidence type="ECO:0008006" key="4">
    <source>
        <dbReference type="Google" id="ProtNLM"/>
    </source>
</evidence>
<dbReference type="EMBL" id="BAABKO010000007">
    <property type="protein sequence ID" value="GAA4785273.1"/>
    <property type="molecule type" value="Genomic_DNA"/>
</dbReference>
<gene>
    <name evidence="2" type="ORF">GCM10023351_33770</name>
</gene>
<keyword evidence="1" id="KW-0812">Transmembrane</keyword>
<evidence type="ECO:0000313" key="2">
    <source>
        <dbReference type="EMBL" id="GAA4785273.1"/>
    </source>
</evidence>
<proteinExistence type="predicted"/>
<feature type="transmembrane region" description="Helical" evidence="1">
    <location>
        <begin position="104"/>
        <end position="126"/>
    </location>
</feature>
<evidence type="ECO:0000313" key="3">
    <source>
        <dbReference type="Proteomes" id="UP001501645"/>
    </source>
</evidence>
<dbReference type="Proteomes" id="UP001501645">
    <property type="component" value="Unassembled WGS sequence"/>
</dbReference>
<comment type="caution">
    <text evidence="2">The sequence shown here is derived from an EMBL/GenBank/DDBJ whole genome shotgun (WGS) entry which is preliminary data.</text>
</comment>
<reference evidence="3" key="1">
    <citation type="journal article" date="2019" name="Int. J. Syst. Evol. Microbiol.">
        <title>The Global Catalogue of Microorganisms (GCM) 10K type strain sequencing project: providing services to taxonomists for standard genome sequencing and annotation.</title>
        <authorList>
            <consortium name="The Broad Institute Genomics Platform"/>
            <consortium name="The Broad Institute Genome Sequencing Center for Infectious Disease"/>
            <person name="Wu L."/>
            <person name="Ma J."/>
        </authorList>
    </citation>
    <scope>NUCLEOTIDE SEQUENCE [LARGE SCALE GENOMIC DNA]</scope>
    <source>
        <strain evidence="3">JCM 18537</strain>
    </source>
</reference>
<keyword evidence="1" id="KW-1133">Transmembrane helix</keyword>
<accession>A0ABP9ASF8</accession>
<name>A0ABP9ASF8_9MICO</name>
<feature type="transmembrane region" description="Helical" evidence="1">
    <location>
        <begin position="13"/>
        <end position="35"/>
    </location>
</feature>
<protein>
    <recommendedName>
        <fullName evidence="4">DUF3592 domain-containing protein</fullName>
    </recommendedName>
</protein>
<sequence length="129" mass="13460">MDPSSVIGAITELFSWIGFGAFAVLGAAAVVARLADGTWTPVRAFVLPDDGIVRWFGTGHVVGEAPLTEELRRAAGDADELDLFTRVDHPGSARLHARSPLPRLLAWTALGFGALGVVSTAVQLVLAAA</sequence>
<keyword evidence="1" id="KW-0472">Membrane</keyword>
<evidence type="ECO:0000256" key="1">
    <source>
        <dbReference type="SAM" id="Phobius"/>
    </source>
</evidence>